<dbReference type="Proteomes" id="UP000077002">
    <property type="component" value="Unassembled WGS sequence"/>
</dbReference>
<organism evidence="3 4">
    <name type="scientific">Fonsecaea monophora</name>
    <dbReference type="NCBI Taxonomy" id="254056"/>
    <lineage>
        <taxon>Eukaryota</taxon>
        <taxon>Fungi</taxon>
        <taxon>Dikarya</taxon>
        <taxon>Ascomycota</taxon>
        <taxon>Pezizomycotina</taxon>
        <taxon>Eurotiomycetes</taxon>
        <taxon>Chaetothyriomycetidae</taxon>
        <taxon>Chaetothyriales</taxon>
        <taxon>Herpotrichiellaceae</taxon>
        <taxon>Fonsecaea</taxon>
    </lineage>
</organism>
<sequence length="578" mass="62874">MVFTPPSWLPPLPEIPDVSLPVFMFDEQYGRAPFSTSLNPYVCGISGKTITPVEQKERVEILANSLSSELGWAVNEGSEIDKVVGVFALNTIDIPTLNWAVHRLNGVIAAINATYTAYEVGPLLREAKAKALFTVLDLVETAKEAAKMCGIPSNKIYILDMPGDKVSGESLGYTTMTQLLRRGQDLPGLEAARWIPGQSAKQIAYLSHSSGTSGPPKMAAVSHRNIIANIMQVNLFELRGRGGPSARQVTLGLLPASHVYGLVIISHLSTYRGDSVIILPRFQMEQMLESVEKFHINIFSVVPPIIVALGKSPHLLKRHDLSSIQTVLSGGAPLDTETLNRLNKHYPHWVFRQGYGLTEAGAAISLTSSHEPWAGSAGNLVPGVSVMLLAEDGTEVTQLDRPGEVYAQGPGVILGYWGDPTATKESFLECENGRWLRTGDIAVFRQSPAGNEHIFIVDRVKEVIKVKGLQVVPAELEACLLTHPAVADCTVIGIPDERAGEIPKAYVQRSLTIGADLSAEALAHELTQLVQIQKARHKWLAGGIRFVDIIPRSPSGKTLRRLIRDQETQNKKAIASKL</sequence>
<reference evidence="3 4" key="1">
    <citation type="submission" date="2016-03" db="EMBL/GenBank/DDBJ databases">
        <title>Draft genome sequence of the Fonsecaea monophora CBS 269.37.</title>
        <authorList>
            <person name="Bombassaro A."/>
            <person name="Vinicius W.A."/>
            <person name="De Hoog S."/>
            <person name="Sun J."/>
            <person name="Souza E.M."/>
            <person name="Raittz R.T."/>
            <person name="Costa F."/>
            <person name="Leao A.C."/>
            <person name="Tadra-Sfeir M.Z."/>
            <person name="Baura V."/>
            <person name="Balsanelli E."/>
            <person name="Pedrosa F.O."/>
            <person name="Moreno L.F."/>
            <person name="Steffens M.B."/>
            <person name="Xi L."/>
            <person name="Bocca A.L."/>
            <person name="Felipe M.S."/>
            <person name="Teixeira M."/>
            <person name="Telles Filho F.Q."/>
            <person name="Azevedo C.M."/>
            <person name="Gomes R."/>
            <person name="Vicente V.A."/>
        </authorList>
    </citation>
    <scope>NUCLEOTIDE SEQUENCE [LARGE SCALE GENOMIC DNA]</scope>
    <source>
        <strain evidence="3 4">CBS 269.37</strain>
    </source>
</reference>
<keyword evidence="4" id="KW-1185">Reference proteome</keyword>
<evidence type="ECO:0000313" key="3">
    <source>
        <dbReference type="EMBL" id="OAG44053.1"/>
    </source>
</evidence>
<dbReference type="Gene3D" id="3.30.300.30">
    <property type="match status" value="1"/>
</dbReference>
<dbReference type="InterPro" id="IPR000873">
    <property type="entry name" value="AMP-dep_synth/lig_dom"/>
</dbReference>
<name>A0A177FIB2_9EURO</name>
<dbReference type="GO" id="GO:0016405">
    <property type="term" value="F:CoA-ligase activity"/>
    <property type="evidence" value="ECO:0007669"/>
    <property type="project" value="TreeGrafter"/>
</dbReference>
<dbReference type="Pfam" id="PF00501">
    <property type="entry name" value="AMP-binding"/>
    <property type="match status" value="1"/>
</dbReference>
<dbReference type="EMBL" id="LVKK01000006">
    <property type="protein sequence ID" value="OAG44053.1"/>
    <property type="molecule type" value="Genomic_DNA"/>
</dbReference>
<dbReference type="AlphaFoldDB" id="A0A177FIB2"/>
<dbReference type="PROSITE" id="PS00455">
    <property type="entry name" value="AMP_BINDING"/>
    <property type="match status" value="1"/>
</dbReference>
<evidence type="ECO:0000259" key="1">
    <source>
        <dbReference type="Pfam" id="PF00501"/>
    </source>
</evidence>
<dbReference type="PANTHER" id="PTHR24096:SF422">
    <property type="entry name" value="BCDNA.GH02901"/>
    <property type="match status" value="1"/>
</dbReference>
<evidence type="ECO:0000259" key="2">
    <source>
        <dbReference type="Pfam" id="PF13193"/>
    </source>
</evidence>
<proteinExistence type="predicted"/>
<dbReference type="Gene3D" id="3.40.50.12780">
    <property type="entry name" value="N-terminal domain of ligase-like"/>
    <property type="match status" value="1"/>
</dbReference>
<dbReference type="PANTHER" id="PTHR24096">
    <property type="entry name" value="LONG-CHAIN-FATTY-ACID--COA LIGASE"/>
    <property type="match status" value="1"/>
</dbReference>
<protein>
    <submittedName>
        <fullName evidence="3">Uncharacterized protein</fullName>
    </submittedName>
</protein>
<feature type="domain" description="AMP-dependent synthetase/ligase" evidence="1">
    <location>
        <begin position="47"/>
        <end position="417"/>
    </location>
</feature>
<dbReference type="SUPFAM" id="SSF56801">
    <property type="entry name" value="Acetyl-CoA synthetase-like"/>
    <property type="match status" value="1"/>
</dbReference>
<dbReference type="OrthoDB" id="6509636at2759"/>
<gene>
    <name evidence="3" type="ORF">AYO21_01510</name>
</gene>
<accession>A0A177FIB2</accession>
<dbReference type="InterPro" id="IPR020845">
    <property type="entry name" value="AMP-binding_CS"/>
</dbReference>
<evidence type="ECO:0000313" key="4">
    <source>
        <dbReference type="Proteomes" id="UP000077002"/>
    </source>
</evidence>
<comment type="caution">
    <text evidence="3">The sequence shown here is derived from an EMBL/GenBank/DDBJ whole genome shotgun (WGS) entry which is preliminary data.</text>
</comment>
<dbReference type="InterPro" id="IPR025110">
    <property type="entry name" value="AMP-bd_C"/>
</dbReference>
<dbReference type="Pfam" id="PF13193">
    <property type="entry name" value="AMP-binding_C"/>
    <property type="match status" value="1"/>
</dbReference>
<dbReference type="InterPro" id="IPR045851">
    <property type="entry name" value="AMP-bd_C_sf"/>
</dbReference>
<dbReference type="GeneID" id="34596688"/>
<feature type="domain" description="AMP-binding enzyme C-terminal" evidence="2">
    <location>
        <begin position="475"/>
        <end position="557"/>
    </location>
</feature>
<dbReference type="RefSeq" id="XP_022516005.1">
    <property type="nucleotide sequence ID" value="XM_022651492.1"/>
</dbReference>
<dbReference type="InterPro" id="IPR042099">
    <property type="entry name" value="ANL_N_sf"/>
</dbReference>